<dbReference type="NCBIfam" id="TIGR00004">
    <property type="entry name" value="Rid family detoxifying hydrolase"/>
    <property type="match status" value="1"/>
</dbReference>
<dbReference type="GO" id="GO:0005829">
    <property type="term" value="C:cytosol"/>
    <property type="evidence" value="ECO:0007669"/>
    <property type="project" value="TreeGrafter"/>
</dbReference>
<dbReference type="OrthoDB" id="9803101at2"/>
<dbReference type="CDD" id="cd00448">
    <property type="entry name" value="YjgF_YER057c_UK114_family"/>
    <property type="match status" value="1"/>
</dbReference>
<comment type="similarity">
    <text evidence="1">Belongs to the RutC family.</text>
</comment>
<dbReference type="Gene3D" id="3.30.1330.40">
    <property type="entry name" value="RutC-like"/>
    <property type="match status" value="1"/>
</dbReference>
<proteinExistence type="inferred from homology"/>
<dbReference type="eggNOG" id="COG0251">
    <property type="taxonomic scope" value="Bacteria"/>
</dbReference>
<sequence length="127" mass="13334">MAEVKTVATEQAPAAIGPYSQAKVVNGFVYASGQIPINPATGNIEGTTIEEQAEQSCKNCGAILEAAGSDFGHVVKTTCYLADINDFAAFNEVYAKYFTSNPARSCVAVKQIPKGALCEVEVLAVVK</sequence>
<dbReference type="SUPFAM" id="SSF55298">
    <property type="entry name" value="YjgF-like"/>
    <property type="match status" value="1"/>
</dbReference>
<dbReference type="FunFam" id="3.30.1330.40:FF:000001">
    <property type="entry name" value="L-PSP family endoribonuclease"/>
    <property type="match status" value="1"/>
</dbReference>
<keyword evidence="3" id="KW-1185">Reference proteome</keyword>
<dbReference type="RefSeq" id="WP_074650281.1">
    <property type="nucleotide sequence ID" value="NZ_FOIL01000056.1"/>
</dbReference>
<organism evidence="2 3">
    <name type="scientific">[Clostridium] aminophilum</name>
    <dbReference type="NCBI Taxonomy" id="1526"/>
    <lineage>
        <taxon>Bacteria</taxon>
        <taxon>Bacillati</taxon>
        <taxon>Bacillota</taxon>
        <taxon>Clostridia</taxon>
        <taxon>Lachnospirales</taxon>
        <taxon>Lachnospiraceae</taxon>
    </lineage>
</organism>
<protein>
    <submittedName>
        <fullName evidence="2">2-iminobutanoate/2-iminopropanoate deaminase</fullName>
    </submittedName>
</protein>
<accession>A0A1I0HQG3</accession>
<reference evidence="2 3" key="1">
    <citation type="submission" date="2016-10" db="EMBL/GenBank/DDBJ databases">
        <authorList>
            <person name="de Groot N.N."/>
        </authorList>
    </citation>
    <scope>NUCLEOTIDE SEQUENCE [LARGE SCALE GENOMIC DNA]</scope>
    <source>
        <strain evidence="2 3">KH1P1</strain>
    </source>
</reference>
<dbReference type="PANTHER" id="PTHR11803:SF59">
    <property type="entry name" value="ENDORIBONUCLEASE"/>
    <property type="match status" value="1"/>
</dbReference>
<dbReference type="Pfam" id="PF01042">
    <property type="entry name" value="Ribonuc_L-PSP"/>
    <property type="match status" value="1"/>
</dbReference>
<dbReference type="PANTHER" id="PTHR11803">
    <property type="entry name" value="2-IMINOBUTANOATE/2-IMINOPROPANOATE DEAMINASE RIDA"/>
    <property type="match status" value="1"/>
</dbReference>
<dbReference type="AlphaFoldDB" id="A0A1I0HQG3"/>
<dbReference type="STRING" id="1526.SAMN02910262_00345"/>
<dbReference type="InterPro" id="IPR006056">
    <property type="entry name" value="RidA"/>
</dbReference>
<evidence type="ECO:0000313" key="2">
    <source>
        <dbReference type="EMBL" id="SET86381.1"/>
    </source>
</evidence>
<dbReference type="InterPro" id="IPR006175">
    <property type="entry name" value="YjgF/YER057c/UK114"/>
</dbReference>
<gene>
    <name evidence="2" type="ORF">SAMN04487771_10563</name>
</gene>
<dbReference type="Proteomes" id="UP000199820">
    <property type="component" value="Unassembled WGS sequence"/>
</dbReference>
<evidence type="ECO:0000313" key="3">
    <source>
        <dbReference type="Proteomes" id="UP000199820"/>
    </source>
</evidence>
<dbReference type="GO" id="GO:0019239">
    <property type="term" value="F:deaminase activity"/>
    <property type="evidence" value="ECO:0007669"/>
    <property type="project" value="TreeGrafter"/>
</dbReference>
<name>A0A1I0HQG3_9FIRM</name>
<evidence type="ECO:0000256" key="1">
    <source>
        <dbReference type="ARBA" id="ARBA00010552"/>
    </source>
</evidence>
<dbReference type="EMBL" id="FOIL01000056">
    <property type="protein sequence ID" value="SET86381.1"/>
    <property type="molecule type" value="Genomic_DNA"/>
</dbReference>
<dbReference type="InterPro" id="IPR035959">
    <property type="entry name" value="RutC-like_sf"/>
</dbReference>